<feature type="compositionally biased region" description="Polar residues" evidence="1">
    <location>
        <begin position="168"/>
        <end position="204"/>
    </location>
</feature>
<protein>
    <recommendedName>
        <fullName evidence="5">EGF-like domain-containing protein</fullName>
    </recommendedName>
</protein>
<dbReference type="AlphaFoldDB" id="A0A6B0QW41"/>
<evidence type="ECO:0000256" key="2">
    <source>
        <dbReference type="SAM" id="Phobius"/>
    </source>
</evidence>
<evidence type="ECO:0000313" key="4">
    <source>
        <dbReference type="Proteomes" id="UP000322234"/>
    </source>
</evidence>
<reference evidence="3" key="1">
    <citation type="submission" date="2019-10" db="EMBL/GenBank/DDBJ databases">
        <title>The sequence and de novo assembly of the wild yak genome.</title>
        <authorList>
            <person name="Liu Y."/>
        </authorList>
    </citation>
    <scope>NUCLEOTIDE SEQUENCE [LARGE SCALE GENOMIC DNA]</scope>
    <source>
        <strain evidence="3">WY2019</strain>
    </source>
</reference>
<proteinExistence type="predicted"/>
<keyword evidence="2" id="KW-0472">Membrane</keyword>
<name>A0A6B0QW41_9CETA</name>
<feature type="region of interest" description="Disordered" evidence="1">
    <location>
        <begin position="160"/>
        <end position="204"/>
    </location>
</feature>
<keyword evidence="2" id="KW-1133">Transmembrane helix</keyword>
<accession>A0A6B0QW41</accession>
<gene>
    <name evidence="3" type="ORF">E5288_WYG006985</name>
</gene>
<feature type="transmembrane region" description="Helical" evidence="2">
    <location>
        <begin position="49"/>
        <end position="70"/>
    </location>
</feature>
<evidence type="ECO:0000256" key="1">
    <source>
        <dbReference type="SAM" id="MobiDB-lite"/>
    </source>
</evidence>
<evidence type="ECO:0008006" key="5">
    <source>
        <dbReference type="Google" id="ProtNLM"/>
    </source>
</evidence>
<evidence type="ECO:0000313" key="3">
    <source>
        <dbReference type="EMBL" id="MXQ79553.1"/>
    </source>
</evidence>
<sequence length="204" mass="21703">MEEAAIFMRITSPNASVLVATWKCKCSSGYVGGYCGMGLSQGIPPGTNASMLLTIILIIRIAALAALGFFHYQKTGSLLSYLPKLSSLSSLKSSENGNGVTFRSGDDVNMDIRVTGLGPESAIDRLLGMREHFATDIRKPPIIFGNLMYASKDTTITAAQPTTTPVTESGTVYNKNYGSPINPAEQGSDTKPTPSSPDETQLTK</sequence>
<keyword evidence="4" id="KW-1185">Reference proteome</keyword>
<organism evidence="3 4">
    <name type="scientific">Bos mutus</name>
    <name type="common">wild yak</name>
    <dbReference type="NCBI Taxonomy" id="72004"/>
    <lineage>
        <taxon>Eukaryota</taxon>
        <taxon>Metazoa</taxon>
        <taxon>Chordata</taxon>
        <taxon>Craniata</taxon>
        <taxon>Vertebrata</taxon>
        <taxon>Euteleostomi</taxon>
        <taxon>Mammalia</taxon>
        <taxon>Eutheria</taxon>
        <taxon>Laurasiatheria</taxon>
        <taxon>Artiodactyla</taxon>
        <taxon>Ruminantia</taxon>
        <taxon>Pecora</taxon>
        <taxon>Bovidae</taxon>
        <taxon>Bovinae</taxon>
        <taxon>Bos</taxon>
    </lineage>
</organism>
<comment type="caution">
    <text evidence="3">The sequence shown here is derived from an EMBL/GenBank/DDBJ whole genome shotgun (WGS) entry which is preliminary data.</text>
</comment>
<dbReference type="EMBL" id="VBQZ03000002">
    <property type="protein sequence ID" value="MXQ79553.1"/>
    <property type="molecule type" value="Genomic_DNA"/>
</dbReference>
<keyword evidence="2" id="KW-0812">Transmembrane</keyword>
<dbReference type="Proteomes" id="UP000322234">
    <property type="component" value="Unassembled WGS sequence"/>
</dbReference>